<feature type="compositionally biased region" description="Polar residues" evidence="1">
    <location>
        <begin position="1"/>
        <end position="18"/>
    </location>
</feature>
<evidence type="ECO:0000313" key="2">
    <source>
        <dbReference type="EMBL" id="CAB1446600.1"/>
    </source>
</evidence>
<keyword evidence="3" id="KW-1185">Reference proteome</keyword>
<comment type="caution">
    <text evidence="2">The sequence shown here is derived from an EMBL/GenBank/DDBJ whole genome shotgun (WGS) entry which is preliminary data.</text>
</comment>
<proteinExistence type="predicted"/>
<evidence type="ECO:0000256" key="1">
    <source>
        <dbReference type="SAM" id="MobiDB-lite"/>
    </source>
</evidence>
<name>A0A9N7Z0D2_PLEPL</name>
<organism evidence="2 3">
    <name type="scientific">Pleuronectes platessa</name>
    <name type="common">European plaice</name>
    <dbReference type="NCBI Taxonomy" id="8262"/>
    <lineage>
        <taxon>Eukaryota</taxon>
        <taxon>Metazoa</taxon>
        <taxon>Chordata</taxon>
        <taxon>Craniata</taxon>
        <taxon>Vertebrata</taxon>
        <taxon>Euteleostomi</taxon>
        <taxon>Actinopterygii</taxon>
        <taxon>Neopterygii</taxon>
        <taxon>Teleostei</taxon>
        <taxon>Neoteleostei</taxon>
        <taxon>Acanthomorphata</taxon>
        <taxon>Carangaria</taxon>
        <taxon>Pleuronectiformes</taxon>
        <taxon>Pleuronectoidei</taxon>
        <taxon>Pleuronectidae</taxon>
        <taxon>Pleuronectes</taxon>
    </lineage>
</organism>
<gene>
    <name evidence="2" type="ORF">PLEPLA_LOCUS34325</name>
</gene>
<protein>
    <submittedName>
        <fullName evidence="2">Uncharacterized protein</fullName>
    </submittedName>
</protein>
<feature type="region of interest" description="Disordered" evidence="1">
    <location>
        <begin position="1"/>
        <end position="57"/>
    </location>
</feature>
<sequence length="90" mass="10644">MWTQVLRSSGSPEPSTVSTKDEAKNSFGGAERGAGRRRRRRRSRRRRRRRRKQRRVKEEVFDSSSSFILDLRREMNTVTFDLFPVMALVT</sequence>
<dbReference type="Proteomes" id="UP001153269">
    <property type="component" value="Unassembled WGS sequence"/>
</dbReference>
<dbReference type="EMBL" id="CADEAL010003920">
    <property type="protein sequence ID" value="CAB1446600.1"/>
    <property type="molecule type" value="Genomic_DNA"/>
</dbReference>
<dbReference type="AlphaFoldDB" id="A0A9N7Z0D2"/>
<accession>A0A9N7Z0D2</accession>
<feature type="compositionally biased region" description="Basic residues" evidence="1">
    <location>
        <begin position="35"/>
        <end position="55"/>
    </location>
</feature>
<reference evidence="2" key="1">
    <citation type="submission" date="2020-03" db="EMBL/GenBank/DDBJ databases">
        <authorList>
            <person name="Weist P."/>
        </authorList>
    </citation>
    <scope>NUCLEOTIDE SEQUENCE</scope>
</reference>
<evidence type="ECO:0000313" key="3">
    <source>
        <dbReference type="Proteomes" id="UP001153269"/>
    </source>
</evidence>